<dbReference type="CDD" id="cd00093">
    <property type="entry name" value="HTH_XRE"/>
    <property type="match status" value="1"/>
</dbReference>
<dbReference type="Gene3D" id="1.10.260.40">
    <property type="entry name" value="lambda repressor-like DNA-binding domains"/>
    <property type="match status" value="1"/>
</dbReference>
<evidence type="ECO:0000313" key="2">
    <source>
        <dbReference type="EMBL" id="ANU78067.1"/>
    </source>
</evidence>
<dbReference type="SUPFAM" id="SSF47413">
    <property type="entry name" value="lambda repressor-like DNA-binding domains"/>
    <property type="match status" value="1"/>
</dbReference>
<dbReference type="AlphaFoldDB" id="A0A1C7IEH2"/>
<sequence>MYNRIKDLCEKKGLNGKEFGALLGLKKSPLTDWKNEKAKPTVEQVIAMCDIFATTAEYIIFGKECTELSKEENSIIMAYRKADPAIQQATKKLLDIPEITSQRVEGEELSSSRTG</sequence>
<feature type="domain" description="HTH cro/C1-type" evidence="1">
    <location>
        <begin position="5"/>
        <end position="59"/>
    </location>
</feature>
<dbReference type="RefSeq" id="WP_065544159.1">
    <property type="nucleotide sequence ID" value="NZ_CP015405.2"/>
</dbReference>
<dbReference type="SMART" id="SM00530">
    <property type="entry name" value="HTH_XRE"/>
    <property type="match status" value="1"/>
</dbReference>
<protein>
    <submittedName>
        <fullName evidence="2">Transcriptional regulator</fullName>
    </submittedName>
</protein>
<evidence type="ECO:0000313" key="3">
    <source>
        <dbReference type="Proteomes" id="UP000092574"/>
    </source>
</evidence>
<organism evidence="2 3">
    <name type="scientific">Blautia pseudococcoides</name>
    <dbReference type="NCBI Taxonomy" id="1796616"/>
    <lineage>
        <taxon>Bacteria</taxon>
        <taxon>Bacillati</taxon>
        <taxon>Bacillota</taxon>
        <taxon>Clostridia</taxon>
        <taxon>Lachnospirales</taxon>
        <taxon>Lachnospiraceae</taxon>
        <taxon>Blautia</taxon>
    </lineage>
</organism>
<dbReference type="InterPro" id="IPR001387">
    <property type="entry name" value="Cro/C1-type_HTH"/>
</dbReference>
<dbReference type="Proteomes" id="UP000092574">
    <property type="component" value="Chromosome"/>
</dbReference>
<evidence type="ECO:0000259" key="1">
    <source>
        <dbReference type="PROSITE" id="PS50943"/>
    </source>
</evidence>
<accession>A0A1C7IEH2</accession>
<name>A0A1C7IEH2_9FIRM</name>
<proteinExistence type="predicted"/>
<dbReference type="InterPro" id="IPR010982">
    <property type="entry name" value="Lambda_DNA-bd_dom_sf"/>
</dbReference>
<reference evidence="2" key="1">
    <citation type="submission" date="2017-04" db="EMBL/GenBank/DDBJ databases">
        <title>Complete Genome Sequences of Twelve Strains of a Stable Defined Moderately Diverse Mouse Microbiota 2 (sDMDMm2).</title>
        <authorList>
            <person name="Uchimura Y."/>
            <person name="Wyss M."/>
            <person name="Brugiroux S."/>
            <person name="Limenitakis J.P."/>
            <person name="Stecher B."/>
            <person name="McCoy K.D."/>
            <person name="Macpherson A.J."/>
        </authorList>
    </citation>
    <scope>NUCLEOTIDE SEQUENCE</scope>
    <source>
        <strain evidence="2">YL58</strain>
    </source>
</reference>
<gene>
    <name evidence="2" type="ORF">A4V09_21390</name>
</gene>
<dbReference type="PROSITE" id="PS50943">
    <property type="entry name" value="HTH_CROC1"/>
    <property type="match status" value="1"/>
</dbReference>
<dbReference type="STRING" id="1796616.A4V09_21390"/>
<dbReference type="EMBL" id="CP015405">
    <property type="protein sequence ID" value="ANU78067.1"/>
    <property type="molecule type" value="Genomic_DNA"/>
</dbReference>
<dbReference type="Pfam" id="PF01381">
    <property type="entry name" value="HTH_3"/>
    <property type="match status" value="1"/>
</dbReference>
<dbReference type="KEGG" id="byl:A4V09_21390"/>
<keyword evidence="3" id="KW-1185">Reference proteome</keyword>
<dbReference type="GO" id="GO:0003677">
    <property type="term" value="F:DNA binding"/>
    <property type="evidence" value="ECO:0007669"/>
    <property type="project" value="InterPro"/>
</dbReference>